<dbReference type="GO" id="GO:0005576">
    <property type="term" value="C:extracellular region"/>
    <property type="evidence" value="ECO:0007669"/>
    <property type="project" value="TreeGrafter"/>
</dbReference>
<evidence type="ECO:0000313" key="3">
    <source>
        <dbReference type="Proteomes" id="UP000005952"/>
    </source>
</evidence>
<dbReference type="PANTHER" id="PTHR37549:SF1">
    <property type="entry name" value="LIPOPROTEIN LPRI"/>
    <property type="match status" value="1"/>
</dbReference>
<proteinExistence type="predicted"/>
<dbReference type="RefSeq" id="WP_015598081.1">
    <property type="nucleotide sequence ID" value="NC_021172.1"/>
</dbReference>
<feature type="chain" id="PRO_5004105988" description="Lysozyme inhibitor LprI N-terminal domain-containing protein" evidence="1">
    <location>
        <begin position="23"/>
        <end position="118"/>
    </location>
</feature>
<sequence>MRVGYASAVLAAVVLRSSLAQAHAYAPIDCNKASSPSERTICRNYDLGPQEARLATLFGVATSLVAMGQRGDIQDAQRAWLKTRESCGNDVACLTKAYDARVRNLSGVIESIAARGPF</sequence>
<dbReference type="KEGG" id="hdt:HYPDE_31878"/>
<name>N0BD48_9HYPH</name>
<dbReference type="AlphaFoldDB" id="N0BD48"/>
<dbReference type="eggNOG" id="COG4461">
    <property type="taxonomic scope" value="Bacteria"/>
</dbReference>
<dbReference type="HOGENOM" id="CLU_159935_0_0_5"/>
<dbReference type="InterPro" id="IPR052755">
    <property type="entry name" value="Lysozyme_Inhibitor_LprI"/>
</dbReference>
<evidence type="ECO:0000313" key="2">
    <source>
        <dbReference type="EMBL" id="AGK58050.1"/>
    </source>
</evidence>
<feature type="signal peptide" evidence="1">
    <location>
        <begin position="1"/>
        <end position="22"/>
    </location>
</feature>
<reference evidence="2 3" key="1">
    <citation type="journal article" date="2013" name="Genome Announc.">
        <title>Genome sequences for three denitrifying bacterial strains isolated from a uranium- and nitrate-contaminated subsurface environment.</title>
        <authorList>
            <person name="Venkatramanan R."/>
            <person name="Prakash O."/>
            <person name="Woyke T."/>
            <person name="Chain P."/>
            <person name="Goodwin L.A."/>
            <person name="Watson D."/>
            <person name="Brooks S."/>
            <person name="Kostka J.E."/>
            <person name="Green S.J."/>
        </authorList>
    </citation>
    <scope>NUCLEOTIDE SEQUENCE [LARGE SCALE GENOMIC DNA]</scope>
    <source>
        <strain evidence="2 3">1NES1</strain>
    </source>
</reference>
<evidence type="ECO:0000256" key="1">
    <source>
        <dbReference type="SAM" id="SignalP"/>
    </source>
</evidence>
<keyword evidence="3" id="KW-1185">Reference proteome</keyword>
<evidence type="ECO:0008006" key="4">
    <source>
        <dbReference type="Google" id="ProtNLM"/>
    </source>
</evidence>
<accession>N0BD48</accession>
<keyword evidence="1" id="KW-0732">Signal</keyword>
<dbReference type="EMBL" id="CP005587">
    <property type="protein sequence ID" value="AGK58050.1"/>
    <property type="molecule type" value="Genomic_DNA"/>
</dbReference>
<dbReference type="PANTHER" id="PTHR37549">
    <property type="entry name" value="LIPOPROTEIN LPRI"/>
    <property type="match status" value="1"/>
</dbReference>
<dbReference type="OrthoDB" id="122332at2"/>
<dbReference type="Proteomes" id="UP000005952">
    <property type="component" value="Chromosome"/>
</dbReference>
<protein>
    <recommendedName>
        <fullName evidence="4">Lysozyme inhibitor LprI N-terminal domain-containing protein</fullName>
    </recommendedName>
</protein>
<gene>
    <name evidence="2" type="ORF">HYPDE_31878</name>
</gene>
<organism evidence="2 3">
    <name type="scientific">Hyphomicrobium denitrificans 1NES1</name>
    <dbReference type="NCBI Taxonomy" id="670307"/>
    <lineage>
        <taxon>Bacteria</taxon>
        <taxon>Pseudomonadati</taxon>
        <taxon>Pseudomonadota</taxon>
        <taxon>Alphaproteobacteria</taxon>
        <taxon>Hyphomicrobiales</taxon>
        <taxon>Hyphomicrobiaceae</taxon>
        <taxon>Hyphomicrobium</taxon>
    </lineage>
</organism>